<comment type="caution">
    <text evidence="5">The sequence shown here is derived from an EMBL/GenBank/DDBJ whole genome shotgun (WGS) entry which is preliminary data.</text>
</comment>
<dbReference type="EMBL" id="ANOH01000043">
    <property type="protein sequence ID" value="EMI58115.1"/>
    <property type="molecule type" value="Genomic_DNA"/>
</dbReference>
<gene>
    <name evidence="5" type="ORF">RSSM_00445</name>
</gene>
<proteinExistence type="predicted"/>
<evidence type="ECO:0000256" key="2">
    <source>
        <dbReference type="SAM" id="Phobius"/>
    </source>
</evidence>
<dbReference type="SUPFAM" id="SSF82171">
    <property type="entry name" value="DPP6 N-terminal domain-like"/>
    <property type="match status" value="1"/>
</dbReference>
<dbReference type="Pfam" id="PF00326">
    <property type="entry name" value="Peptidase_S9"/>
    <property type="match status" value="1"/>
</dbReference>
<evidence type="ECO:0000259" key="3">
    <source>
        <dbReference type="Pfam" id="PF00326"/>
    </source>
</evidence>
<sequence length="729" mass="81985">MVEWERDRNLSDRTTPASQETQMPRARFAVLGSLIVGLSVMGTNVCYAVGPFRVENASGSQPTEQLSWYQEAQSRLRDVYERRVYRPTPLSATWLPDSSGYLVKPSGEKSSDQKAVVHDVQTDQTRPATDGELLRASDRNVSPDGAQAIESRRGDLVIVDIESDQRTTLVKRPNDRDVRYRDAAWSPDGSKIVFVEYDSTNVRQRPVLQTDDPSYPSVQQHRFARVGEKITSLRVGVVKASAGDEQAEPEVIWLPIEKPEEGMYFGEIGWAGNSTEVLVEKLSRSRDERWFLLVDLDGDVKTIFHEKDYAWAVGSQGKNIGLTWIRDYTQFIVVSEKDGWRHAFLYSRDGEALSTLIAGEYDLIAKGTVDEESGWYYFYASPENGTQTYLYRVPLDGSATLQRVTPKGQPGTHEYVFAPNAKWAFHTYSTVDIPPTIDLVSLPEHKSLRVLEANEQLHKRAAEVVAHPTEFLQLDIGNDVTMDALLMKPRDFDESKKYPVFVYVYGEPYAQTVLDKWGAVQSDFHRVVADQGYLVVSIDNRGTPAPKGAAWRRASYGSLGPLSTEEQEAGLKELGRMKPYVDLSRVGIWGWSGGGSNTLNAMFRKPDSYHVGIAVVPKPQPHLYNAWFQEIYMRTREDNPEGYRTAAAINYAEGLKGDLLIITGSGETNTHIQIIEGLVDKLIRLGKPFDYMVYPNRDHGLREGVGTPVHARMLIIRYLRDHLPPGGVE</sequence>
<dbReference type="Gene3D" id="2.140.10.30">
    <property type="entry name" value="Dipeptidylpeptidase IV, N-terminal domain"/>
    <property type="match status" value="1"/>
</dbReference>
<keyword evidence="2" id="KW-0812">Transmembrane</keyword>
<keyword evidence="6" id="KW-1185">Reference proteome</keyword>
<feature type="compositionally biased region" description="Polar residues" evidence="1">
    <location>
        <begin position="12"/>
        <end position="21"/>
    </location>
</feature>
<dbReference type="Gene3D" id="3.40.50.1820">
    <property type="entry name" value="alpha/beta hydrolase"/>
    <property type="match status" value="1"/>
</dbReference>
<dbReference type="PANTHER" id="PTHR11731:SF193">
    <property type="entry name" value="DIPEPTIDYL PEPTIDASE 9"/>
    <property type="match status" value="1"/>
</dbReference>
<dbReference type="PATRIC" id="fig|1263870.3.peg.486"/>
<feature type="region of interest" description="Disordered" evidence="1">
    <location>
        <begin position="104"/>
        <end position="148"/>
    </location>
</feature>
<dbReference type="PANTHER" id="PTHR11731">
    <property type="entry name" value="PROTEASE FAMILY S9B,C DIPEPTIDYL-PEPTIDASE IV-RELATED"/>
    <property type="match status" value="1"/>
</dbReference>
<evidence type="ECO:0000313" key="6">
    <source>
        <dbReference type="Proteomes" id="UP000011885"/>
    </source>
</evidence>
<dbReference type="GO" id="GO:0006508">
    <property type="term" value="P:proteolysis"/>
    <property type="evidence" value="ECO:0007669"/>
    <property type="project" value="InterPro"/>
</dbReference>
<dbReference type="InterPro" id="IPR029058">
    <property type="entry name" value="AB_hydrolase_fold"/>
</dbReference>
<feature type="transmembrane region" description="Helical" evidence="2">
    <location>
        <begin position="28"/>
        <end position="50"/>
    </location>
</feature>
<accession>M5U9M0</accession>
<feature type="domain" description="Dipeptidylpeptidase IV N-terminal" evidence="4">
    <location>
        <begin position="182"/>
        <end position="435"/>
    </location>
</feature>
<feature type="compositionally biased region" description="Basic and acidic residues" evidence="1">
    <location>
        <begin position="106"/>
        <end position="121"/>
    </location>
</feature>
<name>M5U9M0_9BACT</name>
<dbReference type="GO" id="GO:0008239">
    <property type="term" value="F:dipeptidyl-peptidase activity"/>
    <property type="evidence" value="ECO:0007669"/>
    <property type="project" value="TreeGrafter"/>
</dbReference>
<keyword evidence="2" id="KW-1133">Transmembrane helix</keyword>
<feature type="compositionally biased region" description="Basic and acidic residues" evidence="1">
    <location>
        <begin position="1"/>
        <end position="11"/>
    </location>
</feature>
<evidence type="ECO:0000256" key="1">
    <source>
        <dbReference type="SAM" id="MobiDB-lite"/>
    </source>
</evidence>
<dbReference type="Proteomes" id="UP000011885">
    <property type="component" value="Unassembled WGS sequence"/>
</dbReference>
<dbReference type="InterPro" id="IPR002469">
    <property type="entry name" value="Peptidase_S9B_N"/>
</dbReference>
<dbReference type="Pfam" id="PF00930">
    <property type="entry name" value="DPPIV_N"/>
    <property type="match status" value="1"/>
</dbReference>
<evidence type="ECO:0000259" key="4">
    <source>
        <dbReference type="Pfam" id="PF00930"/>
    </source>
</evidence>
<feature type="domain" description="Peptidase S9 prolyl oligopeptidase catalytic" evidence="3">
    <location>
        <begin position="527"/>
        <end position="705"/>
    </location>
</feature>
<dbReference type="GO" id="GO:0008236">
    <property type="term" value="F:serine-type peptidase activity"/>
    <property type="evidence" value="ECO:0007669"/>
    <property type="project" value="InterPro"/>
</dbReference>
<protein>
    <submittedName>
        <fullName evidence="5">Peptidase S9B dipeptidylpeptidase IV domain protein</fullName>
    </submittedName>
</protein>
<keyword evidence="2" id="KW-0472">Membrane</keyword>
<dbReference type="InterPro" id="IPR050278">
    <property type="entry name" value="Serine_Prot_S9B/DPPIV"/>
</dbReference>
<evidence type="ECO:0000313" key="5">
    <source>
        <dbReference type="EMBL" id="EMI58115.1"/>
    </source>
</evidence>
<dbReference type="SUPFAM" id="SSF53474">
    <property type="entry name" value="alpha/beta-Hydrolases"/>
    <property type="match status" value="1"/>
</dbReference>
<organism evidence="5 6">
    <name type="scientific">Rhodopirellula sallentina SM41</name>
    <dbReference type="NCBI Taxonomy" id="1263870"/>
    <lineage>
        <taxon>Bacteria</taxon>
        <taxon>Pseudomonadati</taxon>
        <taxon>Planctomycetota</taxon>
        <taxon>Planctomycetia</taxon>
        <taxon>Pirellulales</taxon>
        <taxon>Pirellulaceae</taxon>
        <taxon>Rhodopirellula</taxon>
    </lineage>
</organism>
<feature type="region of interest" description="Disordered" evidence="1">
    <location>
        <begin position="1"/>
        <end position="21"/>
    </location>
</feature>
<reference evidence="5 6" key="1">
    <citation type="journal article" date="2013" name="Mar. Genomics">
        <title>Expression of sulfatases in Rhodopirellula baltica and the diversity of sulfatases in the genus Rhodopirellula.</title>
        <authorList>
            <person name="Wegner C.E."/>
            <person name="Richter-Heitmann T."/>
            <person name="Klindworth A."/>
            <person name="Klockow C."/>
            <person name="Richter M."/>
            <person name="Achstetter T."/>
            <person name="Glockner F.O."/>
            <person name="Harder J."/>
        </authorList>
    </citation>
    <scope>NUCLEOTIDE SEQUENCE [LARGE SCALE GENOMIC DNA]</scope>
    <source>
        <strain evidence="5 6">SM41</strain>
    </source>
</reference>
<dbReference type="InterPro" id="IPR001375">
    <property type="entry name" value="Peptidase_S9_cat"/>
</dbReference>
<dbReference type="AlphaFoldDB" id="M5U9M0"/>